<proteinExistence type="predicted"/>
<gene>
    <name evidence="1" type="ORF">CFBP7900_35280</name>
</gene>
<evidence type="ECO:0000313" key="2">
    <source>
        <dbReference type="Proteomes" id="UP000587508"/>
    </source>
</evidence>
<dbReference type="EMBL" id="CAJDKC010000004">
    <property type="protein sequence ID" value="CAD0361603.1"/>
    <property type="molecule type" value="Genomic_DNA"/>
</dbReference>
<reference evidence="1 2" key="1">
    <citation type="submission" date="2020-07" db="EMBL/GenBank/DDBJ databases">
        <authorList>
            <person name="Pothier F. J."/>
        </authorList>
    </citation>
    <scope>NUCLEOTIDE SEQUENCE [LARGE SCALE GENOMIC DNA]</scope>
    <source>
        <strain evidence="1 2">CFBP 7900</strain>
    </source>
</reference>
<comment type="caution">
    <text evidence="1">The sequence shown here is derived from an EMBL/GenBank/DDBJ whole genome shotgun (WGS) entry which is preliminary data.</text>
</comment>
<name>A0A6V7FD81_9XANT</name>
<sequence>MQGGEQVGRGALFGHGACGHTFHQRPDRQRVQALLLAETPHRITAVARLYQQALLAQRRQCLPDGGAGNGQALGQGRFGDAFARGKGAAQDQFA</sequence>
<accession>A0A6V7FD81</accession>
<evidence type="ECO:0000313" key="1">
    <source>
        <dbReference type="EMBL" id="CAD0361603.1"/>
    </source>
</evidence>
<dbReference type="Proteomes" id="UP000587508">
    <property type="component" value="Unassembled WGS sequence"/>
</dbReference>
<dbReference type="AlphaFoldDB" id="A0A6V7FD81"/>
<organism evidence="1 2">
    <name type="scientific">Xanthomonas hortorum pv. carotae</name>
    <dbReference type="NCBI Taxonomy" id="487904"/>
    <lineage>
        <taxon>Bacteria</taxon>
        <taxon>Pseudomonadati</taxon>
        <taxon>Pseudomonadota</taxon>
        <taxon>Gammaproteobacteria</taxon>
        <taxon>Lysobacterales</taxon>
        <taxon>Lysobacteraceae</taxon>
        <taxon>Xanthomonas</taxon>
    </lineage>
</organism>
<dbReference type="EMBL" id="CAJDKC010000004">
    <property type="protein sequence ID" value="CAD0361601.1"/>
    <property type="molecule type" value="Genomic_DNA"/>
</dbReference>
<protein>
    <submittedName>
        <fullName evidence="1">Uncharacterized protein</fullName>
    </submittedName>
</protein>